<comment type="caution">
    <text evidence="2">The sequence shown here is derived from an EMBL/GenBank/DDBJ whole genome shotgun (WGS) entry which is preliminary data.</text>
</comment>
<keyword evidence="1" id="KW-0812">Transmembrane</keyword>
<keyword evidence="3" id="KW-1185">Reference proteome</keyword>
<proteinExistence type="predicted"/>
<keyword evidence="1" id="KW-0472">Membrane</keyword>
<name>A0A6N9YIU6_9ACTN</name>
<protein>
    <submittedName>
        <fullName evidence="2">Helix-hairpin-helix domain-containing protein</fullName>
    </submittedName>
</protein>
<dbReference type="SUPFAM" id="SSF47781">
    <property type="entry name" value="RuvA domain 2-like"/>
    <property type="match status" value="1"/>
</dbReference>
<dbReference type="RefSeq" id="WP_163817165.1">
    <property type="nucleotide sequence ID" value="NZ_JAAGOB010000003.1"/>
</dbReference>
<dbReference type="AlphaFoldDB" id="A0A6N9YIU6"/>
<organism evidence="2 3">
    <name type="scientific">Phytoactinopolyspora alkaliphila</name>
    <dbReference type="NCBI Taxonomy" id="1783498"/>
    <lineage>
        <taxon>Bacteria</taxon>
        <taxon>Bacillati</taxon>
        <taxon>Actinomycetota</taxon>
        <taxon>Actinomycetes</taxon>
        <taxon>Jiangellales</taxon>
        <taxon>Jiangellaceae</taxon>
        <taxon>Phytoactinopolyspora</taxon>
    </lineage>
</organism>
<dbReference type="EMBL" id="JAAGOB010000003">
    <property type="protein sequence ID" value="NED94884.1"/>
    <property type="molecule type" value="Genomic_DNA"/>
</dbReference>
<feature type="transmembrane region" description="Helical" evidence="1">
    <location>
        <begin position="78"/>
        <end position="97"/>
    </location>
</feature>
<gene>
    <name evidence="2" type="ORF">G1H11_06115</name>
</gene>
<dbReference type="Pfam" id="PF12836">
    <property type="entry name" value="HHH_3"/>
    <property type="match status" value="1"/>
</dbReference>
<feature type="transmembrane region" description="Helical" evidence="1">
    <location>
        <begin position="53"/>
        <end position="72"/>
    </location>
</feature>
<sequence length="228" mass="23461">MSNRSTGGSLESAPGIVRFVTQAVWTLIPVISLSFLSFIPAAQVYWRARTSGWLLTLVLLVVASGTVITAMAMDASGAGFGGLLIATAGGGVAAAAAGRRIMFGRPTPDVDPAIEEVLRNRERRGQAREIAVNDPAMALELGIGQPDVPGSYADGGLVDLNNASAGGIASVLSLDPATAEAFVAGREARRGYASLAEVGALSNLDPRALEASAEWIVVLPYRGRGTAV</sequence>
<reference evidence="2 3" key="1">
    <citation type="submission" date="2020-02" db="EMBL/GenBank/DDBJ databases">
        <authorList>
            <person name="Li X.-J."/>
            <person name="Feng X.-M."/>
        </authorList>
    </citation>
    <scope>NUCLEOTIDE SEQUENCE [LARGE SCALE GENOMIC DNA]</scope>
    <source>
        <strain evidence="2 3">CGMCC 4.7225</strain>
    </source>
</reference>
<accession>A0A6N9YIU6</accession>
<keyword evidence="1" id="KW-1133">Transmembrane helix</keyword>
<feature type="transmembrane region" description="Helical" evidence="1">
    <location>
        <begin position="23"/>
        <end position="46"/>
    </location>
</feature>
<evidence type="ECO:0000313" key="3">
    <source>
        <dbReference type="Proteomes" id="UP000469185"/>
    </source>
</evidence>
<evidence type="ECO:0000256" key="1">
    <source>
        <dbReference type="SAM" id="Phobius"/>
    </source>
</evidence>
<dbReference type="Proteomes" id="UP000469185">
    <property type="component" value="Unassembled WGS sequence"/>
</dbReference>
<evidence type="ECO:0000313" key="2">
    <source>
        <dbReference type="EMBL" id="NED94884.1"/>
    </source>
</evidence>
<dbReference type="InterPro" id="IPR010994">
    <property type="entry name" value="RuvA_2-like"/>
</dbReference>